<proteinExistence type="predicted"/>
<protein>
    <recommendedName>
        <fullName evidence="3">Fungal N-terminal domain-containing protein</fullName>
    </recommendedName>
</protein>
<dbReference type="EMBL" id="JAVHNR010000004">
    <property type="protein sequence ID" value="KAK6345642.1"/>
    <property type="molecule type" value="Genomic_DNA"/>
</dbReference>
<evidence type="ECO:0008006" key="3">
    <source>
        <dbReference type="Google" id="ProtNLM"/>
    </source>
</evidence>
<organism evidence="1 2">
    <name type="scientific">Orbilia javanica</name>
    <dbReference type="NCBI Taxonomy" id="47235"/>
    <lineage>
        <taxon>Eukaryota</taxon>
        <taxon>Fungi</taxon>
        <taxon>Dikarya</taxon>
        <taxon>Ascomycota</taxon>
        <taxon>Pezizomycotina</taxon>
        <taxon>Orbiliomycetes</taxon>
        <taxon>Orbiliales</taxon>
        <taxon>Orbiliaceae</taxon>
        <taxon>Orbilia</taxon>
    </lineage>
</organism>
<sequence length="145" mass="15357">MDPLSVIASSVAVITATIQVGNGIAKLIALRDVPEILMALQNEVSSLQSVVFSCKSILDKHVTLGGGQGNVWGLPPGLVGVKDVLDRAKGLVEDICEVVNTKLVDSKGSFSKVKYLKEQSKLTKAKDEIRAIRIEIASGIGLMNS</sequence>
<dbReference type="Proteomes" id="UP001313282">
    <property type="component" value="Unassembled WGS sequence"/>
</dbReference>
<dbReference type="AlphaFoldDB" id="A0AAN8RDZ3"/>
<gene>
    <name evidence="1" type="ORF">TWF718_007552</name>
</gene>
<evidence type="ECO:0000313" key="1">
    <source>
        <dbReference type="EMBL" id="KAK6345642.1"/>
    </source>
</evidence>
<name>A0AAN8RDZ3_9PEZI</name>
<evidence type="ECO:0000313" key="2">
    <source>
        <dbReference type="Proteomes" id="UP001313282"/>
    </source>
</evidence>
<comment type="caution">
    <text evidence="1">The sequence shown here is derived from an EMBL/GenBank/DDBJ whole genome shotgun (WGS) entry which is preliminary data.</text>
</comment>
<reference evidence="1 2" key="1">
    <citation type="submission" date="2019-10" db="EMBL/GenBank/DDBJ databases">
        <authorList>
            <person name="Palmer J.M."/>
        </authorList>
    </citation>
    <scope>NUCLEOTIDE SEQUENCE [LARGE SCALE GENOMIC DNA]</scope>
    <source>
        <strain evidence="1 2">TWF718</strain>
    </source>
</reference>
<keyword evidence="2" id="KW-1185">Reference proteome</keyword>
<accession>A0AAN8RDZ3</accession>